<evidence type="ECO:0000313" key="3">
    <source>
        <dbReference type="Proteomes" id="UP000299102"/>
    </source>
</evidence>
<keyword evidence="3" id="KW-1185">Reference proteome</keyword>
<feature type="compositionally biased region" description="Basic and acidic residues" evidence="1">
    <location>
        <begin position="59"/>
        <end position="68"/>
    </location>
</feature>
<evidence type="ECO:0000256" key="1">
    <source>
        <dbReference type="SAM" id="MobiDB-lite"/>
    </source>
</evidence>
<evidence type="ECO:0000313" key="2">
    <source>
        <dbReference type="EMBL" id="GBP34779.1"/>
    </source>
</evidence>
<name>A0A4C1V7V3_EUMVA</name>
<protein>
    <submittedName>
        <fullName evidence="2">Uncharacterized protein</fullName>
    </submittedName>
</protein>
<sequence>MILLSTRLDCKRERGRRFAAPSHKLKFCRRILRAPLAFKAQPSAETSVGRVTNQSDGEDTLRRAHARCDASNVRRRRENNRNA</sequence>
<feature type="region of interest" description="Disordered" evidence="1">
    <location>
        <begin position="44"/>
        <end position="83"/>
    </location>
</feature>
<comment type="caution">
    <text evidence="2">The sequence shown here is derived from an EMBL/GenBank/DDBJ whole genome shotgun (WGS) entry which is preliminary data.</text>
</comment>
<organism evidence="2 3">
    <name type="scientific">Eumeta variegata</name>
    <name type="common">Bagworm moth</name>
    <name type="synonym">Eumeta japonica</name>
    <dbReference type="NCBI Taxonomy" id="151549"/>
    <lineage>
        <taxon>Eukaryota</taxon>
        <taxon>Metazoa</taxon>
        <taxon>Ecdysozoa</taxon>
        <taxon>Arthropoda</taxon>
        <taxon>Hexapoda</taxon>
        <taxon>Insecta</taxon>
        <taxon>Pterygota</taxon>
        <taxon>Neoptera</taxon>
        <taxon>Endopterygota</taxon>
        <taxon>Lepidoptera</taxon>
        <taxon>Glossata</taxon>
        <taxon>Ditrysia</taxon>
        <taxon>Tineoidea</taxon>
        <taxon>Psychidae</taxon>
        <taxon>Oiketicinae</taxon>
        <taxon>Eumeta</taxon>
    </lineage>
</organism>
<reference evidence="2 3" key="1">
    <citation type="journal article" date="2019" name="Commun. Biol.">
        <title>The bagworm genome reveals a unique fibroin gene that provides high tensile strength.</title>
        <authorList>
            <person name="Kono N."/>
            <person name="Nakamura H."/>
            <person name="Ohtoshi R."/>
            <person name="Tomita M."/>
            <person name="Numata K."/>
            <person name="Arakawa K."/>
        </authorList>
    </citation>
    <scope>NUCLEOTIDE SEQUENCE [LARGE SCALE GENOMIC DNA]</scope>
</reference>
<dbReference type="Proteomes" id="UP000299102">
    <property type="component" value="Unassembled WGS sequence"/>
</dbReference>
<gene>
    <name evidence="2" type="ORF">EVAR_21843_1</name>
</gene>
<feature type="compositionally biased region" description="Polar residues" evidence="1">
    <location>
        <begin position="44"/>
        <end position="55"/>
    </location>
</feature>
<dbReference type="EMBL" id="BGZK01000294">
    <property type="protein sequence ID" value="GBP34779.1"/>
    <property type="molecule type" value="Genomic_DNA"/>
</dbReference>
<proteinExistence type="predicted"/>
<feature type="compositionally biased region" description="Basic residues" evidence="1">
    <location>
        <begin position="73"/>
        <end position="83"/>
    </location>
</feature>
<dbReference type="AlphaFoldDB" id="A0A4C1V7V3"/>
<accession>A0A4C1V7V3</accession>